<feature type="signal peptide" evidence="3">
    <location>
        <begin position="1"/>
        <end position="24"/>
    </location>
</feature>
<dbReference type="InterPro" id="IPR036514">
    <property type="entry name" value="SGNH_hydro_sf"/>
</dbReference>
<dbReference type="AlphaFoldDB" id="A0A6A6JDT0"/>
<keyword evidence="2" id="KW-1133">Transmembrane helix</keyword>
<dbReference type="Gene3D" id="3.40.50.1110">
    <property type="entry name" value="SGNH hydrolase"/>
    <property type="match status" value="1"/>
</dbReference>
<keyword evidence="5" id="KW-1185">Reference proteome</keyword>
<evidence type="ECO:0000256" key="2">
    <source>
        <dbReference type="SAM" id="Phobius"/>
    </source>
</evidence>
<dbReference type="PANTHER" id="PTHR37981">
    <property type="entry name" value="LIPASE 2"/>
    <property type="match status" value="1"/>
</dbReference>
<keyword evidence="3" id="KW-0732">Signal</keyword>
<feature type="region of interest" description="Disordered" evidence="1">
    <location>
        <begin position="419"/>
        <end position="455"/>
    </location>
</feature>
<sequence length="617" mass="68603">MHPPSPSPLPILLLLALLPSPSSAFPFPFPSNKRPPSQHFPNIHTLSTIGDSYAAGLGAGPRLDFWCSRHSDSYPSVLFQALSAQKQEDAAAVPFDDVGYPSLQSPPHGADTVSGSETVRDLTHHSHACTGATMADMRTSQLPQIPDGSTDVMTISAGANDIGWTAVLNACVYQFYHDSASQETDCRYAIHESRRKMEGMGERVRRLLEVARGKMNVSTTKTNTTSPDPSESAFQWNLWTRRKSSKRRGGPNPIIYLTLYTPFFAPTTTTSLSETQTCTNTTLSLWAQQPSKQYLTPTLRTSLNALISDMNRILEDAVIEANEAFADVDVAVVRWGDKVGRNRGRFCEDGVEEPEPGREGLAFFEWGSGADEEEGRWRDRAEGDLVPVRSFEGEIAEWVLRTLRRHSDWSIAEVGVGKKAGGYGGDGEEGKEKERREMVDAEVTRRRRRRSDAAARSSEPLDLELDLSLDVTSDPSPRPDDFLSDVIWWLLPDGFRHIFHPRPHTHVLIAELILQDLQRRETDHTRELYYNSASVFLLQVGALVMSVLVLVFVGVAVVRLVRSLWRCGRRVGGTGKGKYAAIEGEDKQREGETEPLVRKDEAARVDAFEGMAYDTFV</sequence>
<feature type="transmembrane region" description="Helical" evidence="2">
    <location>
        <begin position="536"/>
        <end position="561"/>
    </location>
</feature>
<dbReference type="GO" id="GO:0006629">
    <property type="term" value="P:lipid metabolic process"/>
    <property type="evidence" value="ECO:0007669"/>
    <property type="project" value="TreeGrafter"/>
</dbReference>
<evidence type="ECO:0000256" key="3">
    <source>
        <dbReference type="SAM" id="SignalP"/>
    </source>
</evidence>
<reference evidence="4" key="1">
    <citation type="journal article" date="2020" name="Stud. Mycol.">
        <title>101 Dothideomycetes genomes: a test case for predicting lifestyles and emergence of pathogens.</title>
        <authorList>
            <person name="Haridas S."/>
            <person name="Albert R."/>
            <person name="Binder M."/>
            <person name="Bloem J."/>
            <person name="Labutti K."/>
            <person name="Salamov A."/>
            <person name="Andreopoulos B."/>
            <person name="Baker S."/>
            <person name="Barry K."/>
            <person name="Bills G."/>
            <person name="Bluhm B."/>
            <person name="Cannon C."/>
            <person name="Castanera R."/>
            <person name="Culley D."/>
            <person name="Daum C."/>
            <person name="Ezra D."/>
            <person name="Gonzalez J."/>
            <person name="Henrissat B."/>
            <person name="Kuo A."/>
            <person name="Liang C."/>
            <person name="Lipzen A."/>
            <person name="Lutzoni F."/>
            <person name="Magnuson J."/>
            <person name="Mondo S."/>
            <person name="Nolan M."/>
            <person name="Ohm R."/>
            <person name="Pangilinan J."/>
            <person name="Park H.-J."/>
            <person name="Ramirez L."/>
            <person name="Alfaro M."/>
            <person name="Sun H."/>
            <person name="Tritt A."/>
            <person name="Yoshinaga Y."/>
            <person name="Zwiers L.-H."/>
            <person name="Turgeon B."/>
            <person name="Goodwin S."/>
            <person name="Spatafora J."/>
            <person name="Crous P."/>
            <person name="Grigoriev I."/>
        </authorList>
    </citation>
    <scope>NUCLEOTIDE SEQUENCE</scope>
    <source>
        <strain evidence="4">CBS 379.55</strain>
    </source>
</reference>
<dbReference type="InterPro" id="IPR037460">
    <property type="entry name" value="SEST-like"/>
</dbReference>
<evidence type="ECO:0000313" key="5">
    <source>
        <dbReference type="Proteomes" id="UP000800097"/>
    </source>
</evidence>
<proteinExistence type="predicted"/>
<organism evidence="4 5">
    <name type="scientific">Westerdykella ornata</name>
    <dbReference type="NCBI Taxonomy" id="318751"/>
    <lineage>
        <taxon>Eukaryota</taxon>
        <taxon>Fungi</taxon>
        <taxon>Dikarya</taxon>
        <taxon>Ascomycota</taxon>
        <taxon>Pezizomycotina</taxon>
        <taxon>Dothideomycetes</taxon>
        <taxon>Pleosporomycetidae</taxon>
        <taxon>Pleosporales</taxon>
        <taxon>Sporormiaceae</taxon>
        <taxon>Westerdykella</taxon>
    </lineage>
</organism>
<dbReference type="GeneID" id="54552107"/>
<dbReference type="SUPFAM" id="SSF52266">
    <property type="entry name" value="SGNH hydrolase"/>
    <property type="match status" value="1"/>
</dbReference>
<dbReference type="EMBL" id="ML986507">
    <property type="protein sequence ID" value="KAF2273796.1"/>
    <property type="molecule type" value="Genomic_DNA"/>
</dbReference>
<evidence type="ECO:0000256" key="1">
    <source>
        <dbReference type="SAM" id="MobiDB-lite"/>
    </source>
</evidence>
<dbReference type="OrthoDB" id="21678at2759"/>
<accession>A0A6A6JDT0</accession>
<protein>
    <recommendedName>
        <fullName evidence="6">SGNH hydrolase</fullName>
    </recommendedName>
</protein>
<evidence type="ECO:0000313" key="4">
    <source>
        <dbReference type="EMBL" id="KAF2273796.1"/>
    </source>
</evidence>
<gene>
    <name evidence="4" type="ORF">EI97DRAFT_435717</name>
</gene>
<dbReference type="GO" id="GO:0016788">
    <property type="term" value="F:hydrolase activity, acting on ester bonds"/>
    <property type="evidence" value="ECO:0007669"/>
    <property type="project" value="InterPro"/>
</dbReference>
<feature type="chain" id="PRO_5025352316" description="SGNH hydrolase" evidence="3">
    <location>
        <begin position="25"/>
        <end position="617"/>
    </location>
</feature>
<name>A0A6A6JDT0_WESOR</name>
<dbReference type="PANTHER" id="PTHR37981:SF1">
    <property type="entry name" value="SGNH HYDROLASE-TYPE ESTERASE DOMAIN-CONTAINING PROTEIN"/>
    <property type="match status" value="1"/>
</dbReference>
<evidence type="ECO:0008006" key="6">
    <source>
        <dbReference type="Google" id="ProtNLM"/>
    </source>
</evidence>
<keyword evidence="2" id="KW-0812">Transmembrane</keyword>
<dbReference type="Proteomes" id="UP000800097">
    <property type="component" value="Unassembled WGS sequence"/>
</dbReference>
<feature type="compositionally biased region" description="Basic and acidic residues" evidence="1">
    <location>
        <begin position="428"/>
        <end position="444"/>
    </location>
</feature>
<keyword evidence="2" id="KW-0472">Membrane</keyword>
<dbReference type="RefSeq" id="XP_033651335.1">
    <property type="nucleotide sequence ID" value="XM_033798932.1"/>
</dbReference>